<reference evidence="3" key="1">
    <citation type="submission" date="2016-11" db="EMBL/GenBank/DDBJ databases">
        <authorList>
            <person name="Varghese N."/>
            <person name="Submissions S."/>
        </authorList>
    </citation>
    <scope>NUCLEOTIDE SEQUENCE [LARGE SCALE GENOMIC DNA]</scope>
    <source>
        <strain evidence="3">DSM 15807</strain>
    </source>
</reference>
<organism evidence="2 3">
    <name type="scientific">Thermosipho atlanticus DSM 15807</name>
    <dbReference type="NCBI Taxonomy" id="1123380"/>
    <lineage>
        <taxon>Bacteria</taxon>
        <taxon>Thermotogati</taxon>
        <taxon>Thermotogota</taxon>
        <taxon>Thermotogae</taxon>
        <taxon>Thermotogales</taxon>
        <taxon>Fervidobacteriaceae</taxon>
        <taxon>Thermosipho</taxon>
    </lineage>
</organism>
<sequence>MENCLKKTAVKIKMVKVLLVISLSGALGLLVSIIFAFLIVLSNSFFRYGTFRFFNEMVVLSLGIFGWYYVKSNVINFIFLIVLSTLYHLYRIIRDIYSIDARFRTLVLALGNDRFEYASFSLKRVRRRIFGTFFKYLVILIASYSISQSLHPLIVGGISLFVGVVLIALRLD</sequence>
<feature type="transmembrane region" description="Helical" evidence="1">
    <location>
        <begin position="153"/>
        <end position="171"/>
    </location>
</feature>
<protein>
    <submittedName>
        <fullName evidence="2">Uncharacterized protein</fullName>
    </submittedName>
</protein>
<name>A0A1M5QRE8_9BACT</name>
<dbReference type="EMBL" id="FQXN01000001">
    <property type="protein sequence ID" value="SHH16662.1"/>
    <property type="molecule type" value="Genomic_DNA"/>
</dbReference>
<keyword evidence="1" id="KW-0812">Transmembrane</keyword>
<evidence type="ECO:0000256" key="1">
    <source>
        <dbReference type="SAM" id="Phobius"/>
    </source>
</evidence>
<accession>A0A1M5QRE8</accession>
<dbReference type="AlphaFoldDB" id="A0A1M5QRE8"/>
<evidence type="ECO:0000313" key="2">
    <source>
        <dbReference type="EMBL" id="SHH16662.1"/>
    </source>
</evidence>
<keyword evidence="1" id="KW-1133">Transmembrane helix</keyword>
<proteinExistence type="predicted"/>
<dbReference type="STRING" id="1123380.SAMN02745199_0100"/>
<dbReference type="Proteomes" id="UP000242592">
    <property type="component" value="Unassembled WGS sequence"/>
</dbReference>
<gene>
    <name evidence="2" type="ORF">SAMN02745199_0100</name>
</gene>
<feature type="transmembrane region" description="Helical" evidence="1">
    <location>
        <begin position="129"/>
        <end position="147"/>
    </location>
</feature>
<keyword evidence="1" id="KW-0472">Membrane</keyword>
<evidence type="ECO:0000313" key="3">
    <source>
        <dbReference type="Proteomes" id="UP000242592"/>
    </source>
</evidence>
<keyword evidence="3" id="KW-1185">Reference proteome</keyword>
<feature type="transmembrane region" description="Helical" evidence="1">
    <location>
        <begin position="17"/>
        <end position="41"/>
    </location>
</feature>